<dbReference type="InterPro" id="IPR021047">
    <property type="entry name" value="Mannosyltransferase_CMT1"/>
</dbReference>
<comment type="caution">
    <text evidence="3">The sequence shown here is derived from an EMBL/GenBank/DDBJ whole genome shotgun (WGS) entry which is preliminary data.</text>
</comment>
<evidence type="ECO:0000256" key="1">
    <source>
        <dbReference type="SAM" id="MobiDB-lite"/>
    </source>
</evidence>
<evidence type="ECO:0000313" key="4">
    <source>
        <dbReference type="Proteomes" id="UP001215712"/>
    </source>
</evidence>
<keyword evidence="2" id="KW-1133">Transmembrane helix</keyword>
<evidence type="ECO:0000313" key="3">
    <source>
        <dbReference type="EMBL" id="KAJ5720036.1"/>
    </source>
</evidence>
<accession>A0AAD6HJL6</accession>
<feature type="region of interest" description="Disordered" evidence="1">
    <location>
        <begin position="51"/>
        <end position="102"/>
    </location>
</feature>
<dbReference type="AlphaFoldDB" id="A0AAD6HJL6"/>
<reference evidence="3" key="1">
    <citation type="journal article" date="2023" name="IMA Fungus">
        <title>Comparative genomic study of the Penicillium genus elucidates a diverse pangenome and 15 lateral gene transfer events.</title>
        <authorList>
            <person name="Petersen C."/>
            <person name="Sorensen T."/>
            <person name="Nielsen M.R."/>
            <person name="Sondergaard T.E."/>
            <person name="Sorensen J.L."/>
            <person name="Fitzpatrick D.A."/>
            <person name="Frisvad J.C."/>
            <person name="Nielsen K.L."/>
        </authorList>
    </citation>
    <scope>NUCLEOTIDE SEQUENCE</scope>
    <source>
        <strain evidence="3">IBT 17514</strain>
    </source>
</reference>
<keyword evidence="4" id="KW-1185">Reference proteome</keyword>
<dbReference type="Proteomes" id="UP001215712">
    <property type="component" value="Unassembled WGS sequence"/>
</dbReference>
<keyword evidence="2" id="KW-0472">Membrane</keyword>
<organism evidence="3 4">
    <name type="scientific">Penicillium malachiteum</name>
    <dbReference type="NCBI Taxonomy" id="1324776"/>
    <lineage>
        <taxon>Eukaryota</taxon>
        <taxon>Fungi</taxon>
        <taxon>Dikarya</taxon>
        <taxon>Ascomycota</taxon>
        <taxon>Pezizomycotina</taxon>
        <taxon>Eurotiomycetes</taxon>
        <taxon>Eurotiomycetidae</taxon>
        <taxon>Eurotiales</taxon>
        <taxon>Aspergillaceae</taxon>
        <taxon>Penicillium</taxon>
    </lineage>
</organism>
<feature type="transmembrane region" description="Helical" evidence="2">
    <location>
        <begin position="6"/>
        <end position="29"/>
    </location>
</feature>
<reference evidence="3" key="2">
    <citation type="submission" date="2023-01" db="EMBL/GenBank/DDBJ databases">
        <authorList>
            <person name="Petersen C."/>
        </authorList>
    </citation>
    <scope>NUCLEOTIDE SEQUENCE</scope>
    <source>
        <strain evidence="3">IBT 17514</strain>
    </source>
</reference>
<proteinExistence type="predicted"/>
<protein>
    <submittedName>
        <fullName evidence="3">Uncharacterized protein</fullName>
    </submittedName>
</protein>
<gene>
    <name evidence="3" type="ORF">N7493_006914</name>
</gene>
<dbReference type="Pfam" id="PF11735">
    <property type="entry name" value="CAP59_mtransfer"/>
    <property type="match status" value="1"/>
</dbReference>
<name>A0AAD6HJL6_9EURO</name>
<dbReference type="PANTHER" id="PTHR34144">
    <property type="entry name" value="CHROMOSOME 8, WHOLE GENOME SHOTGUN SEQUENCE"/>
    <property type="match status" value="1"/>
</dbReference>
<evidence type="ECO:0000256" key="2">
    <source>
        <dbReference type="SAM" id="Phobius"/>
    </source>
</evidence>
<dbReference type="PANTHER" id="PTHR34144:SF5">
    <property type="entry name" value="ALPHA-1,3-MANNOSYLTRANSFERASE CMT1"/>
    <property type="match status" value="1"/>
</dbReference>
<feature type="compositionally biased region" description="Polar residues" evidence="1">
    <location>
        <begin position="53"/>
        <end position="68"/>
    </location>
</feature>
<dbReference type="EMBL" id="JAQJAN010000009">
    <property type="protein sequence ID" value="KAJ5720036.1"/>
    <property type="molecule type" value="Genomic_DNA"/>
</dbReference>
<sequence length="506" mass="56673">MMRPKWYQALVGGVIWTLGLVFLGFRLYVYYSRWNNDRGISIFDGHLPPVPQYQDTDNASQNPSTSDAELSKPLQDSTQEDIVDKPSVPRPTATGPTGEWSLAWNNKSIWPDWSSTSPTPNGASKSLPTYSISHEELYRYVHSIMHFNDEWPFERVSCPSGMGSRYDKLRGDTDGSGKARYFFALNLLDAADALPRLMSTIIETIKYLGPERCAISIVDGGSQDGTWEILTVIKSRIDDLGAQFFLATSRDGSNDAQSGQNATLADLRNQVLEPLKAKDVEPTHSLSSVYSSDAVVIFLDDIAVCPEDILELVFQHVNQGAQMTCAFDWVLNGTVFHDVWESRSLAGNTFFEVPHDGSLTHSKDMFFDDAPNKRRYKKFQPLQVYSCWGGMVTLNATSFAEDTVKFRATEQTDSDCYMGESMLLAKDLFSQGLGKILAVPSVNVAYSDDEATETKRIRGYVSDHINNDISELDAKEIVQWQQDPPELVKCLPLSEQVAWTEWIQSV</sequence>
<keyword evidence="2" id="KW-0812">Transmembrane</keyword>